<dbReference type="PANTHER" id="PTHR42983">
    <property type="entry name" value="DINITROGENASE IRON-MOLYBDENUM COFACTOR PROTEIN-RELATED"/>
    <property type="match status" value="1"/>
</dbReference>
<dbReference type="InterPro" id="IPR003731">
    <property type="entry name" value="Di-Nase_FeMo-co_biosynth"/>
</dbReference>
<dbReference type="RefSeq" id="WP_012056828.1">
    <property type="nucleotide sequence ID" value="NZ_CP007389.1"/>
</dbReference>
<feature type="domain" description="Dinitrogenase iron-molybdenum cofactor biosynthesis" evidence="1">
    <location>
        <begin position="14"/>
        <end position="100"/>
    </location>
</feature>
<gene>
    <name evidence="2" type="ORF">BW47_03200</name>
</gene>
<evidence type="ECO:0000259" key="1">
    <source>
        <dbReference type="Pfam" id="PF02579"/>
    </source>
</evidence>
<proteinExistence type="predicted"/>
<dbReference type="Pfam" id="PF02579">
    <property type="entry name" value="Nitro_FeMo-Co"/>
    <property type="match status" value="1"/>
</dbReference>
<organism evidence="2 3">
    <name type="scientific">Thermosipho melanesiensis</name>
    <dbReference type="NCBI Taxonomy" id="46541"/>
    <lineage>
        <taxon>Bacteria</taxon>
        <taxon>Thermotogati</taxon>
        <taxon>Thermotogota</taxon>
        <taxon>Thermotogae</taxon>
        <taxon>Thermotogales</taxon>
        <taxon>Fervidobacteriaceae</taxon>
        <taxon>Thermosipho</taxon>
    </lineage>
</organism>
<dbReference type="Gene3D" id="3.30.420.130">
    <property type="entry name" value="Dinitrogenase iron-molybdenum cofactor biosynthesis domain"/>
    <property type="match status" value="1"/>
</dbReference>
<dbReference type="PANTHER" id="PTHR42983:SF1">
    <property type="entry name" value="IRON-MOLYBDENUM PROTEIN"/>
    <property type="match status" value="1"/>
</dbReference>
<dbReference type="InterPro" id="IPR033913">
    <property type="entry name" value="MTH1175_dom"/>
</dbReference>
<dbReference type="CDD" id="cd00851">
    <property type="entry name" value="MTH1175"/>
    <property type="match status" value="1"/>
</dbReference>
<name>A0ABM6GDG7_9BACT</name>
<evidence type="ECO:0000313" key="2">
    <source>
        <dbReference type="EMBL" id="APT73625.1"/>
    </source>
</evidence>
<sequence length="118" mass="13465">MVIAVPIIENNGENSVISEHFGHAPYFAFFDTEKQQLIIEENPLEEHNPGDIPNYIYSKGANVLIVRGIGQRAIQHFQQLGIEVIRGASGTVKELIQLYLENNLKNIDYKPNEKFHNY</sequence>
<protein>
    <submittedName>
        <fullName evidence="2">Dinitrogenase iron-molybdenum cofactor biosynthesis protein</fullName>
    </submittedName>
</protein>
<evidence type="ECO:0000313" key="3">
    <source>
        <dbReference type="Proteomes" id="UP000185490"/>
    </source>
</evidence>
<accession>A0ABM6GDG7</accession>
<keyword evidence="3" id="KW-1185">Reference proteome</keyword>
<dbReference type="Proteomes" id="UP000185490">
    <property type="component" value="Chromosome"/>
</dbReference>
<dbReference type="SUPFAM" id="SSF53146">
    <property type="entry name" value="Nitrogenase accessory factor-like"/>
    <property type="match status" value="1"/>
</dbReference>
<dbReference type="InterPro" id="IPR036105">
    <property type="entry name" value="DiNase_FeMo-co_biosyn_sf"/>
</dbReference>
<dbReference type="EMBL" id="CP007389">
    <property type="protein sequence ID" value="APT73625.1"/>
    <property type="molecule type" value="Genomic_DNA"/>
</dbReference>
<reference evidence="2 3" key="1">
    <citation type="submission" date="2014-02" db="EMBL/GenBank/DDBJ databases">
        <title>Diversity of Thermotogales isolates from hydrothermal vents.</title>
        <authorList>
            <person name="Haverkamp T.H.A."/>
            <person name="Lossouarn J."/>
            <person name="Geslin C."/>
            <person name="Nesbo C.L."/>
        </authorList>
    </citation>
    <scope>NUCLEOTIDE SEQUENCE [LARGE SCALE GENOMIC DNA]</scope>
    <source>
        <strain evidence="2 3">431</strain>
    </source>
</reference>